<dbReference type="RefSeq" id="WP_378320216.1">
    <property type="nucleotide sequence ID" value="NZ_JBHUHY010000009.1"/>
</dbReference>
<dbReference type="EMBL" id="JBHUHY010000009">
    <property type="protein sequence ID" value="MFD2187219.1"/>
    <property type="molecule type" value="Genomic_DNA"/>
</dbReference>
<reference evidence="2" key="1">
    <citation type="journal article" date="2019" name="Int. J. Syst. Evol. Microbiol.">
        <title>The Global Catalogue of Microorganisms (GCM) 10K type strain sequencing project: providing services to taxonomists for standard genome sequencing and annotation.</title>
        <authorList>
            <consortium name="The Broad Institute Genomics Platform"/>
            <consortium name="The Broad Institute Genome Sequencing Center for Infectious Disease"/>
            <person name="Wu L."/>
            <person name="Ma J."/>
        </authorList>
    </citation>
    <scope>NUCLEOTIDE SEQUENCE [LARGE SCALE GENOMIC DNA]</scope>
    <source>
        <strain evidence="2">DT92</strain>
    </source>
</reference>
<protein>
    <submittedName>
        <fullName evidence="1">Uncharacterized protein</fullName>
    </submittedName>
</protein>
<keyword evidence="2" id="KW-1185">Reference proteome</keyword>
<proteinExistence type="predicted"/>
<accession>A0ABW5AZB1</accession>
<evidence type="ECO:0000313" key="1">
    <source>
        <dbReference type="EMBL" id="MFD2187219.1"/>
    </source>
</evidence>
<gene>
    <name evidence="1" type="ORF">ACFSJT_10510</name>
</gene>
<evidence type="ECO:0000313" key="2">
    <source>
        <dbReference type="Proteomes" id="UP001597344"/>
    </source>
</evidence>
<organism evidence="1 2">
    <name type="scientific">Aquimarina celericrescens</name>
    <dbReference type="NCBI Taxonomy" id="1964542"/>
    <lineage>
        <taxon>Bacteria</taxon>
        <taxon>Pseudomonadati</taxon>
        <taxon>Bacteroidota</taxon>
        <taxon>Flavobacteriia</taxon>
        <taxon>Flavobacteriales</taxon>
        <taxon>Flavobacteriaceae</taxon>
        <taxon>Aquimarina</taxon>
    </lineage>
</organism>
<sequence>MSHLLSKLSNLNYGMAIHKGDASTRLASKKDELQVVCLSKTEIPKEYQNQFNELLEIDPPELSEIGNGLAADYIRLLIDIQQKLEEEEI</sequence>
<name>A0ABW5AZB1_9FLAO</name>
<dbReference type="Proteomes" id="UP001597344">
    <property type="component" value="Unassembled WGS sequence"/>
</dbReference>
<comment type="caution">
    <text evidence="1">The sequence shown here is derived from an EMBL/GenBank/DDBJ whole genome shotgun (WGS) entry which is preliminary data.</text>
</comment>